<keyword evidence="2" id="KW-0472">Membrane</keyword>
<feature type="coiled-coil region" evidence="1">
    <location>
        <begin position="450"/>
        <end position="477"/>
    </location>
</feature>
<keyword evidence="1" id="KW-0175">Coiled coil</keyword>
<gene>
    <name evidence="4" type="ORF">IEE83_14745</name>
</gene>
<name>A0ABR9WG74_9BACT</name>
<keyword evidence="2" id="KW-0812">Transmembrane</keyword>
<dbReference type="RefSeq" id="WP_194121295.1">
    <property type="nucleotide sequence ID" value="NZ_JACYGY010000001.1"/>
</dbReference>
<dbReference type="EMBL" id="JACYGY010000001">
    <property type="protein sequence ID" value="MBE9463144.1"/>
    <property type="molecule type" value="Genomic_DNA"/>
</dbReference>
<evidence type="ECO:0000256" key="1">
    <source>
        <dbReference type="SAM" id="Coils"/>
    </source>
</evidence>
<feature type="transmembrane region" description="Helical" evidence="2">
    <location>
        <begin position="129"/>
        <end position="152"/>
    </location>
</feature>
<keyword evidence="4" id="KW-0378">Hydrolase</keyword>
<keyword evidence="5" id="KW-1185">Reference proteome</keyword>
<dbReference type="InterPro" id="IPR052173">
    <property type="entry name" value="Beta-lactam_resp_regulator"/>
</dbReference>
<keyword evidence="4" id="KW-0645">Protease</keyword>
<feature type="transmembrane region" description="Helical" evidence="2">
    <location>
        <begin position="22"/>
        <end position="40"/>
    </location>
</feature>
<dbReference type="PANTHER" id="PTHR34978">
    <property type="entry name" value="POSSIBLE SENSOR-TRANSDUCER PROTEIN BLAR"/>
    <property type="match status" value="1"/>
</dbReference>
<evidence type="ECO:0000313" key="5">
    <source>
        <dbReference type="Proteomes" id="UP000634134"/>
    </source>
</evidence>
<keyword evidence="2" id="KW-1133">Transmembrane helix</keyword>
<evidence type="ECO:0000313" key="4">
    <source>
        <dbReference type="EMBL" id="MBE9463144.1"/>
    </source>
</evidence>
<dbReference type="Pfam" id="PF05569">
    <property type="entry name" value="Peptidase_M56"/>
    <property type="match status" value="1"/>
</dbReference>
<proteinExistence type="predicted"/>
<dbReference type="Proteomes" id="UP000634134">
    <property type="component" value="Unassembled WGS sequence"/>
</dbReference>
<feature type="domain" description="Peptidase M56" evidence="3">
    <location>
        <begin position="41"/>
        <end position="296"/>
    </location>
</feature>
<accession>A0ABR9WG74</accession>
<feature type="transmembrane region" description="Helical" evidence="2">
    <location>
        <begin position="192"/>
        <end position="215"/>
    </location>
</feature>
<dbReference type="CDD" id="cd07341">
    <property type="entry name" value="M56_BlaR1_MecR1_like"/>
    <property type="match status" value="1"/>
</dbReference>
<dbReference type="Gene3D" id="3.30.2010.10">
    <property type="entry name" value="Metalloproteases ('zincins'), catalytic domain"/>
    <property type="match status" value="1"/>
</dbReference>
<organism evidence="4 5">
    <name type="scientific">Dyadobacter subterraneus</name>
    <dbReference type="NCBI Taxonomy" id="2773304"/>
    <lineage>
        <taxon>Bacteria</taxon>
        <taxon>Pseudomonadati</taxon>
        <taxon>Bacteroidota</taxon>
        <taxon>Cytophagia</taxon>
        <taxon>Cytophagales</taxon>
        <taxon>Spirosomataceae</taxon>
        <taxon>Dyadobacter</taxon>
    </lineage>
</organism>
<feature type="transmembrane region" description="Helical" evidence="2">
    <location>
        <begin position="52"/>
        <end position="74"/>
    </location>
</feature>
<evidence type="ECO:0000259" key="3">
    <source>
        <dbReference type="Pfam" id="PF05569"/>
    </source>
</evidence>
<dbReference type="GO" id="GO:0008237">
    <property type="term" value="F:metallopeptidase activity"/>
    <property type="evidence" value="ECO:0007669"/>
    <property type="project" value="UniProtKB-KW"/>
</dbReference>
<protein>
    <submittedName>
        <fullName evidence="4">M48 family metalloprotease</fullName>
    </submittedName>
</protein>
<evidence type="ECO:0000256" key="2">
    <source>
        <dbReference type="SAM" id="Phobius"/>
    </source>
</evidence>
<keyword evidence="4" id="KW-0482">Metalloprotease</keyword>
<comment type="caution">
    <text evidence="4">The sequence shown here is derived from an EMBL/GenBank/DDBJ whole genome shotgun (WGS) entry which is preliminary data.</text>
</comment>
<reference evidence="5" key="1">
    <citation type="submission" date="2023-07" db="EMBL/GenBank/DDBJ databases">
        <title>Dyadobacter sp. nov 'subterranea' isolated from contaminted grondwater.</title>
        <authorList>
            <person name="Szabo I."/>
            <person name="Al-Omari J."/>
            <person name="Szerdahelyi S.G."/>
            <person name="Rado J."/>
        </authorList>
    </citation>
    <scope>NUCLEOTIDE SEQUENCE [LARGE SCALE GENOMIC DNA]</scope>
    <source>
        <strain evidence="5">UP-52</strain>
    </source>
</reference>
<feature type="coiled-coil region" evidence="1">
    <location>
        <begin position="503"/>
        <end position="575"/>
    </location>
</feature>
<dbReference type="InterPro" id="IPR008756">
    <property type="entry name" value="Peptidase_M56"/>
</dbReference>
<dbReference type="PANTHER" id="PTHR34978:SF3">
    <property type="entry name" value="SLR0241 PROTEIN"/>
    <property type="match status" value="1"/>
</dbReference>
<sequence length="642" mass="72758">MKFFVLDSGFVSVIIQSICRTLLHSVWQGLILAVITGIILTSTKKSKPAVRYNLLSLSLLAFVIATSFTFYTAFDQQQKVKSFSEINNLGIVKPSQSLLETPFGTLRKISKLENIEQFSDQFLRENATVLVAIWLLIFSLKSVKALGGLLYIHRLKREDNTVPDHVWIRLISDLAVKLNIHTKIQLLESERVMVPMVAGVLKPIIFVPVSFFSLLPPAQIEAILLHELAHIKRSDYAINLIQNFCENVFFFNPAVLWISALIREEREHCCDDLAISVMENQTSFVEALVSFQEYKLADQSLAMAFPGRRNFLLDRIKRIIYKHNKPLNAMEKIFVTASLITATLMTAAFSPVVKKDLQLLKPKLERVLEVSKPESSFLPITMEDTLPKKSHSSIYSESGKSTIELTKDNKHYEIEKVNGKLTSLKINGQQISEDNMTSYKDEIDAIMLDVKREHEKADNARAEADVMRKQAEGNRKEADKMRVVADKMRAEADQSRLLANAGREKADEVRKAAESNRLEAEKQRGVADKLRGEAEVLRLQAEENRKSADELRKQAEISRKEADKARVAYEKLQNNLIEDLIKEGVVKSKNNLSYKLNSEELVVNGVKQPAALHQKIKEKYVEGPGWEVIYNFSGRTGISITK</sequence>